<dbReference type="GO" id="GO:0004659">
    <property type="term" value="F:prenyltransferase activity"/>
    <property type="evidence" value="ECO:0007669"/>
    <property type="project" value="InterPro"/>
</dbReference>
<proteinExistence type="inferred from homology"/>
<dbReference type="GO" id="GO:0008299">
    <property type="term" value="P:isoprenoid biosynthetic process"/>
    <property type="evidence" value="ECO:0007669"/>
    <property type="project" value="InterPro"/>
</dbReference>
<keyword evidence="8" id="KW-1185">Reference proteome</keyword>
<dbReference type="EMBL" id="JACRUO010000001">
    <property type="protein sequence ID" value="MBD3689321.1"/>
    <property type="molecule type" value="Genomic_DNA"/>
</dbReference>
<comment type="similarity">
    <text evidence="2 6">Belongs to the FPP/GGPP synthase family.</text>
</comment>
<dbReference type="Proteomes" id="UP000627538">
    <property type="component" value="Unassembled WGS sequence"/>
</dbReference>
<accession>A0A8I0GC70</accession>
<dbReference type="Pfam" id="PF00348">
    <property type="entry name" value="polyprenyl_synt"/>
    <property type="match status" value="1"/>
</dbReference>
<evidence type="ECO:0000313" key="7">
    <source>
        <dbReference type="EMBL" id="MBD3689321.1"/>
    </source>
</evidence>
<dbReference type="SUPFAM" id="SSF48576">
    <property type="entry name" value="Terpenoid synthases"/>
    <property type="match status" value="1"/>
</dbReference>
<protein>
    <submittedName>
        <fullName evidence="7">Polyprenyl synthetase family protein</fullName>
    </submittedName>
</protein>
<evidence type="ECO:0000256" key="1">
    <source>
        <dbReference type="ARBA" id="ARBA00001946"/>
    </source>
</evidence>
<evidence type="ECO:0000256" key="2">
    <source>
        <dbReference type="ARBA" id="ARBA00006706"/>
    </source>
</evidence>
<name>A0A8I0GC70_9ACTO</name>
<dbReference type="GO" id="GO:0046872">
    <property type="term" value="F:metal ion binding"/>
    <property type="evidence" value="ECO:0007669"/>
    <property type="project" value="UniProtKB-KW"/>
</dbReference>
<dbReference type="SFLD" id="SFLDS00005">
    <property type="entry name" value="Isoprenoid_Synthase_Type_I"/>
    <property type="match status" value="1"/>
</dbReference>
<dbReference type="PANTHER" id="PTHR12001:SF69">
    <property type="entry name" value="ALL TRANS-POLYPRENYL-DIPHOSPHATE SYNTHASE PDSS1"/>
    <property type="match status" value="1"/>
</dbReference>
<evidence type="ECO:0000256" key="5">
    <source>
        <dbReference type="ARBA" id="ARBA00022842"/>
    </source>
</evidence>
<reference evidence="7 8" key="1">
    <citation type="submission" date="2020-08" db="EMBL/GenBank/DDBJ databases">
        <title>Winkia gen. nov., sp. nov., isolated from faeces of the Anser albifrons in China.</title>
        <authorList>
            <person name="Liu Q."/>
        </authorList>
    </citation>
    <scope>NUCLEOTIDE SEQUENCE [LARGE SCALE GENOMIC DNA]</scope>
    <source>
        <strain evidence="7 8">C62</strain>
    </source>
</reference>
<evidence type="ECO:0000256" key="3">
    <source>
        <dbReference type="ARBA" id="ARBA00022679"/>
    </source>
</evidence>
<dbReference type="SFLD" id="SFLDG01017">
    <property type="entry name" value="Polyprenyl_Transferase_Like"/>
    <property type="match status" value="1"/>
</dbReference>
<keyword evidence="5" id="KW-0460">Magnesium</keyword>
<comment type="cofactor">
    <cofactor evidence="1">
        <name>Mg(2+)</name>
        <dbReference type="ChEBI" id="CHEBI:18420"/>
    </cofactor>
</comment>
<dbReference type="InterPro" id="IPR008949">
    <property type="entry name" value="Isoprenoid_synthase_dom_sf"/>
</dbReference>
<gene>
    <name evidence="7" type="ORF">H8R10_03640</name>
</gene>
<evidence type="ECO:0000313" key="8">
    <source>
        <dbReference type="Proteomes" id="UP000627538"/>
    </source>
</evidence>
<dbReference type="CDD" id="cd00685">
    <property type="entry name" value="Trans_IPPS_HT"/>
    <property type="match status" value="1"/>
</dbReference>
<keyword evidence="3 6" id="KW-0808">Transferase</keyword>
<dbReference type="AlphaFoldDB" id="A0A8I0GC70"/>
<dbReference type="Gene3D" id="1.10.600.10">
    <property type="entry name" value="Farnesyl Diphosphate Synthase"/>
    <property type="match status" value="1"/>
</dbReference>
<dbReference type="PROSITE" id="PS00444">
    <property type="entry name" value="POLYPRENYL_SYNTHASE_2"/>
    <property type="match status" value="1"/>
</dbReference>
<dbReference type="InterPro" id="IPR033749">
    <property type="entry name" value="Polyprenyl_synt_CS"/>
</dbReference>
<dbReference type="PANTHER" id="PTHR12001">
    <property type="entry name" value="GERANYLGERANYL PYROPHOSPHATE SYNTHASE"/>
    <property type="match status" value="1"/>
</dbReference>
<dbReference type="RefSeq" id="WP_191071379.1">
    <property type="nucleotide sequence ID" value="NZ_CP060506.1"/>
</dbReference>
<sequence length="338" mass="36087">MRSTHDGDVFSLLQDRLAPALEEVERVLAEQTRDERGVLTDILSHLAQAGGKRLRPLLVLLTAQLGEDEAARTSDAVKTAAVAVELTHLATLYHDDVMDSAPARRGVPSAQMVWSNNQAILAGDLIFSRASMLVADLGPEAVRQHAATFVRLCQGQLNETAGPREDDDPISHYLQVLADKTGSLVAQSARFGAELVGAPASQVDALYRFGDAVGVAFQIADDVLDIASDHEVSGKTPGTDLREGVDTLPILLLRRDEAEGTLDAAGREILDGLAGGLGDDAALAAVVERLRAHDVLDRTRVLALEWSERAKAELDALDEGEVKSALLAFADLLVDRVA</sequence>
<keyword evidence="4" id="KW-0479">Metal-binding</keyword>
<evidence type="ECO:0000256" key="6">
    <source>
        <dbReference type="RuleBase" id="RU004466"/>
    </source>
</evidence>
<organism evidence="7 8">
    <name type="scientific">Nanchangia anserum</name>
    <dbReference type="NCBI Taxonomy" id="2692125"/>
    <lineage>
        <taxon>Bacteria</taxon>
        <taxon>Bacillati</taxon>
        <taxon>Actinomycetota</taxon>
        <taxon>Actinomycetes</taxon>
        <taxon>Actinomycetales</taxon>
        <taxon>Actinomycetaceae</taxon>
        <taxon>Nanchangia</taxon>
    </lineage>
</organism>
<comment type="caution">
    <text evidence="7">The sequence shown here is derived from an EMBL/GenBank/DDBJ whole genome shotgun (WGS) entry which is preliminary data.</text>
</comment>
<evidence type="ECO:0000256" key="4">
    <source>
        <dbReference type="ARBA" id="ARBA00022723"/>
    </source>
</evidence>
<dbReference type="InterPro" id="IPR000092">
    <property type="entry name" value="Polyprenyl_synt"/>
</dbReference>